<evidence type="ECO:0000313" key="5">
    <source>
        <dbReference type="Proteomes" id="UP000694701"/>
    </source>
</evidence>
<dbReference type="Proteomes" id="UP000694701">
    <property type="component" value="Unplaced"/>
</dbReference>
<keyword evidence="3" id="KW-1000">Mitochondrion outer membrane</keyword>
<evidence type="ECO:0000256" key="3">
    <source>
        <dbReference type="ARBA" id="ARBA00022787"/>
    </source>
</evidence>
<dbReference type="GO" id="GO:0055085">
    <property type="term" value="P:transmembrane transport"/>
    <property type="evidence" value="ECO:0007669"/>
    <property type="project" value="InterPro"/>
</dbReference>
<keyword evidence="2" id="KW-1134">Transmembrane beta strand</keyword>
<keyword evidence="2" id="KW-0472">Membrane</keyword>
<keyword evidence="3" id="KW-0496">Mitochondrion</keyword>
<evidence type="ECO:0008006" key="6">
    <source>
        <dbReference type="Google" id="ProtNLM"/>
    </source>
</evidence>
<dbReference type="AlphaFoldDB" id="A0A8C2JJG8"/>
<dbReference type="GO" id="GO:0005741">
    <property type="term" value="C:mitochondrial outer membrane"/>
    <property type="evidence" value="ECO:0007669"/>
    <property type="project" value="UniProtKB-SubCell"/>
</dbReference>
<proteinExistence type="predicted"/>
<dbReference type="InterPro" id="IPR023614">
    <property type="entry name" value="Porin_dom_sf"/>
</dbReference>
<reference evidence="4" key="1">
    <citation type="submission" date="2025-08" db="UniProtKB">
        <authorList>
            <consortium name="Ensembl"/>
        </authorList>
    </citation>
    <scope>IDENTIFICATION</scope>
</reference>
<evidence type="ECO:0000256" key="1">
    <source>
        <dbReference type="ARBA" id="ARBA00004294"/>
    </source>
</evidence>
<organism evidence="4 5">
    <name type="scientific">Cyprinus carpio</name>
    <name type="common">Common carp</name>
    <dbReference type="NCBI Taxonomy" id="7962"/>
    <lineage>
        <taxon>Eukaryota</taxon>
        <taxon>Metazoa</taxon>
        <taxon>Chordata</taxon>
        <taxon>Craniata</taxon>
        <taxon>Vertebrata</taxon>
        <taxon>Euteleostomi</taxon>
        <taxon>Actinopterygii</taxon>
        <taxon>Neopterygii</taxon>
        <taxon>Teleostei</taxon>
        <taxon>Ostariophysi</taxon>
        <taxon>Cypriniformes</taxon>
        <taxon>Cyprinidae</taxon>
        <taxon>Cyprininae</taxon>
        <taxon>Cyprinus</taxon>
    </lineage>
</organism>
<dbReference type="Gene3D" id="2.40.160.10">
    <property type="entry name" value="Porin"/>
    <property type="match status" value="1"/>
</dbReference>
<dbReference type="InterPro" id="IPR027246">
    <property type="entry name" value="Porin_Euk/Tom40"/>
</dbReference>
<keyword evidence="2" id="KW-0812">Transmembrane</keyword>
<protein>
    <recommendedName>
        <fullName evidence="6">Voltage-dependent anion-selective channel protein 3</fullName>
    </recommendedName>
</protein>
<comment type="subcellular location">
    <subcellularLocation>
        <location evidence="1">Mitochondrion outer membrane</location>
    </subcellularLocation>
</comment>
<dbReference type="Ensembl" id="ENSCCRT00020104103.1">
    <property type="protein sequence ID" value="ENSCCRP00020095223.1"/>
    <property type="gene ID" value="ENSCCRG00020043740.1"/>
</dbReference>
<accession>A0A8C2JJG8</accession>
<name>A0A8C2JJG8_CYPCA</name>
<dbReference type="Pfam" id="PF01459">
    <property type="entry name" value="Porin_3"/>
    <property type="match status" value="1"/>
</dbReference>
<sequence>MAVPPAYSDLGKAAKDIFSKGYGFGIVKLDLKTKSQNGVVS</sequence>
<evidence type="ECO:0000256" key="2">
    <source>
        <dbReference type="ARBA" id="ARBA00022452"/>
    </source>
</evidence>
<evidence type="ECO:0000313" key="4">
    <source>
        <dbReference type="Ensembl" id="ENSCCRP00020095223.1"/>
    </source>
</evidence>